<sequence length="401" mass="42111">MTAPPSKGDASMGRLVGVDLARALAVFGMYIVHVGPMLSTTSGVGSWVRYMADGHSSVLFATLAGFSLMLIAGRKEPKIGLAGRKAKARIAIRAVVLLAFGTLLARLYGDVIIIGFYGVYFLVAMMFLKLSAKTLAITAAALAVVGPQLAFLMRPLLSGSFQQAVDAYDPLEKLSGVGVIDLLFTGFYPTIPWIAFVVAGMALGRVDLSAPANQRRLAALGAGLTAVAYGLSLLLAGKGALRSMAEDGSSSGSWSGSGSESWSGSSKPPMDSGSFDYRPSVRELFVAGPHSGTTFDIVGSVGIAILVIVGATFLMDRLPRLRRLMTPIVAVGTMSLTAYVGHFVVMSSFSLPGGGVRGSWVPVLTLILGAVVFAAIWSRFFKRGPLEYLLNLATKPAKHLK</sequence>
<evidence type="ECO:0000259" key="3">
    <source>
        <dbReference type="Pfam" id="PF04235"/>
    </source>
</evidence>
<dbReference type="InterPro" id="IPR012429">
    <property type="entry name" value="HGSNAT_cat"/>
</dbReference>
<dbReference type="PANTHER" id="PTHR30590:SF3">
    <property type="entry name" value="HYPOTHETICAL MEMBRANE SPANNING PROTEIN"/>
    <property type="match status" value="1"/>
</dbReference>
<protein>
    <submittedName>
        <fullName evidence="5">DUF418 domain-containing protein</fullName>
    </submittedName>
</protein>
<comment type="caution">
    <text evidence="5">The sequence shown here is derived from an EMBL/GenBank/DDBJ whole genome shotgun (WGS) entry which is preliminary data.</text>
</comment>
<keyword evidence="6" id="KW-1185">Reference proteome</keyword>
<dbReference type="Pfam" id="PF07786">
    <property type="entry name" value="HGSNAT_cat"/>
    <property type="match status" value="1"/>
</dbReference>
<keyword evidence="2" id="KW-0812">Transmembrane</keyword>
<evidence type="ECO:0000256" key="1">
    <source>
        <dbReference type="SAM" id="MobiDB-lite"/>
    </source>
</evidence>
<dbReference type="InterPro" id="IPR007349">
    <property type="entry name" value="DUF418"/>
</dbReference>
<feature type="transmembrane region" description="Helical" evidence="2">
    <location>
        <begin position="359"/>
        <end position="377"/>
    </location>
</feature>
<organism evidence="5 6">
    <name type="scientific">Glycomyces luteolus</name>
    <dbReference type="NCBI Taxonomy" id="2670330"/>
    <lineage>
        <taxon>Bacteria</taxon>
        <taxon>Bacillati</taxon>
        <taxon>Actinomycetota</taxon>
        <taxon>Actinomycetes</taxon>
        <taxon>Glycomycetales</taxon>
        <taxon>Glycomycetaceae</taxon>
        <taxon>Glycomyces</taxon>
    </lineage>
</organism>
<feature type="transmembrane region" description="Helical" evidence="2">
    <location>
        <begin position="216"/>
        <end position="236"/>
    </location>
</feature>
<dbReference type="InterPro" id="IPR052529">
    <property type="entry name" value="Bact_Transport_Assoc"/>
</dbReference>
<proteinExistence type="predicted"/>
<feature type="transmembrane region" description="Helical" evidence="2">
    <location>
        <begin position="135"/>
        <end position="157"/>
    </location>
</feature>
<feature type="region of interest" description="Disordered" evidence="1">
    <location>
        <begin position="248"/>
        <end position="273"/>
    </location>
</feature>
<feature type="domain" description="Heparan-alpha-glucosaminide N-acetyltransferase catalytic" evidence="4">
    <location>
        <begin position="14"/>
        <end position="210"/>
    </location>
</feature>
<dbReference type="AlphaFoldDB" id="A0A9X3PGQ6"/>
<feature type="transmembrane region" description="Helical" evidence="2">
    <location>
        <begin position="20"/>
        <end position="38"/>
    </location>
</feature>
<evidence type="ECO:0000259" key="4">
    <source>
        <dbReference type="Pfam" id="PF07786"/>
    </source>
</evidence>
<evidence type="ECO:0000313" key="5">
    <source>
        <dbReference type="EMBL" id="MDA1362299.1"/>
    </source>
</evidence>
<dbReference type="Proteomes" id="UP001146067">
    <property type="component" value="Unassembled WGS sequence"/>
</dbReference>
<accession>A0A9X3PGQ6</accession>
<keyword evidence="2" id="KW-1133">Transmembrane helix</keyword>
<name>A0A9X3PGQ6_9ACTN</name>
<evidence type="ECO:0000313" key="6">
    <source>
        <dbReference type="Proteomes" id="UP001146067"/>
    </source>
</evidence>
<feature type="transmembrane region" description="Helical" evidence="2">
    <location>
        <begin position="327"/>
        <end position="347"/>
    </location>
</feature>
<dbReference type="Pfam" id="PF04235">
    <property type="entry name" value="DUF418"/>
    <property type="match status" value="1"/>
</dbReference>
<dbReference type="EMBL" id="JAPZVP010000022">
    <property type="protein sequence ID" value="MDA1362299.1"/>
    <property type="molecule type" value="Genomic_DNA"/>
</dbReference>
<feature type="compositionally biased region" description="Low complexity" evidence="1">
    <location>
        <begin position="248"/>
        <end position="266"/>
    </location>
</feature>
<gene>
    <name evidence="5" type="ORF">O1R50_21925</name>
</gene>
<feature type="transmembrane region" description="Helical" evidence="2">
    <location>
        <begin position="58"/>
        <end position="74"/>
    </location>
</feature>
<evidence type="ECO:0000256" key="2">
    <source>
        <dbReference type="SAM" id="Phobius"/>
    </source>
</evidence>
<reference evidence="5" key="1">
    <citation type="submission" date="2022-12" db="EMBL/GenBank/DDBJ databases">
        <title>Gycomyces niveus sp.nov.,a novel actinomycete isolated from soil in Shouguan.</title>
        <authorList>
            <person name="Yang X."/>
        </authorList>
    </citation>
    <scope>NUCLEOTIDE SEQUENCE</scope>
    <source>
        <strain evidence="5">NEAU-A15</strain>
    </source>
</reference>
<feature type="transmembrane region" description="Helical" evidence="2">
    <location>
        <begin position="297"/>
        <end position="315"/>
    </location>
</feature>
<feature type="transmembrane region" description="Helical" evidence="2">
    <location>
        <begin position="86"/>
        <end position="105"/>
    </location>
</feature>
<feature type="transmembrane region" description="Helical" evidence="2">
    <location>
        <begin position="111"/>
        <end position="128"/>
    </location>
</feature>
<feature type="domain" description="DUF418" evidence="3">
    <location>
        <begin position="290"/>
        <end position="393"/>
    </location>
</feature>
<keyword evidence="2" id="KW-0472">Membrane</keyword>
<feature type="transmembrane region" description="Helical" evidence="2">
    <location>
        <begin position="177"/>
        <end position="204"/>
    </location>
</feature>
<dbReference type="PANTHER" id="PTHR30590">
    <property type="entry name" value="INNER MEMBRANE PROTEIN"/>
    <property type="match status" value="1"/>
</dbReference>